<dbReference type="InterPro" id="IPR011009">
    <property type="entry name" value="Kinase-like_dom_sf"/>
</dbReference>
<reference evidence="2 3" key="1">
    <citation type="submission" date="2007-06" db="EMBL/GenBank/DDBJ databases">
        <title>The Genome Sequence of Coccidioides posadasii RMSCC_3488.</title>
        <authorList>
            <consortium name="Coccidioides Genome Resources Consortium"/>
            <consortium name="The Broad Institute Genome Sequencing Platform"/>
            <person name="Henn M.R."/>
            <person name="Sykes S."/>
            <person name="Young S."/>
            <person name="Jaffe D."/>
            <person name="Berlin A."/>
            <person name="Alvarez P."/>
            <person name="Butler J."/>
            <person name="Gnerre S."/>
            <person name="Grabherr M."/>
            <person name="Mauceli E."/>
            <person name="Brockman W."/>
            <person name="Kodira C."/>
            <person name="Alvarado L."/>
            <person name="Zeng Q."/>
            <person name="Crawford M."/>
            <person name="Antoine C."/>
            <person name="Devon K."/>
            <person name="Galgiani J."/>
            <person name="Orsborn K."/>
            <person name="Lewis M.L."/>
            <person name="Nusbaum C."/>
            <person name="Galagan J."/>
            <person name="Birren B."/>
        </authorList>
    </citation>
    <scope>NUCLEOTIDE SEQUENCE [LARGE SCALE GENOMIC DNA]</scope>
    <source>
        <strain evidence="2 3">RMSCC 3488</strain>
    </source>
</reference>
<dbReference type="VEuPathDB" id="FungiDB:CPAG_00575"/>
<protein>
    <recommendedName>
        <fullName evidence="1">Aminoglycoside phosphotransferase domain-containing protein</fullName>
    </recommendedName>
</protein>
<dbReference type="OrthoDB" id="10003767at2759"/>
<dbReference type="EMBL" id="DS268109">
    <property type="protein sequence ID" value="KMM64223.1"/>
    <property type="molecule type" value="Genomic_DNA"/>
</dbReference>
<evidence type="ECO:0000313" key="3">
    <source>
        <dbReference type="Proteomes" id="UP000054567"/>
    </source>
</evidence>
<gene>
    <name evidence="2" type="ORF">CPAG_00575</name>
</gene>
<dbReference type="GO" id="GO:0005739">
    <property type="term" value="C:mitochondrion"/>
    <property type="evidence" value="ECO:0007669"/>
    <property type="project" value="TreeGrafter"/>
</dbReference>
<evidence type="ECO:0000313" key="2">
    <source>
        <dbReference type="EMBL" id="KMM64223.1"/>
    </source>
</evidence>
<feature type="domain" description="Aminoglycoside phosphotransferase" evidence="1">
    <location>
        <begin position="117"/>
        <end position="383"/>
    </location>
</feature>
<organism evidence="2 3">
    <name type="scientific">Coccidioides posadasii RMSCC 3488</name>
    <dbReference type="NCBI Taxonomy" id="454284"/>
    <lineage>
        <taxon>Eukaryota</taxon>
        <taxon>Fungi</taxon>
        <taxon>Dikarya</taxon>
        <taxon>Ascomycota</taxon>
        <taxon>Pezizomycotina</taxon>
        <taxon>Eurotiomycetes</taxon>
        <taxon>Eurotiomycetidae</taxon>
        <taxon>Onygenales</taxon>
        <taxon>Onygenaceae</taxon>
        <taxon>Coccidioides</taxon>
    </lineage>
</organism>
<reference evidence="3" key="2">
    <citation type="journal article" date="2009" name="Genome Res.">
        <title>Comparative genomic analyses of the human fungal pathogens Coccidioides and their relatives.</title>
        <authorList>
            <person name="Sharpton T.J."/>
            <person name="Stajich J.E."/>
            <person name="Rounsley S.D."/>
            <person name="Gardner M.J."/>
            <person name="Wortman J.R."/>
            <person name="Jordar V.S."/>
            <person name="Maiti R."/>
            <person name="Kodira C.D."/>
            <person name="Neafsey D.E."/>
            <person name="Zeng Q."/>
            <person name="Hung C.-Y."/>
            <person name="McMahan C."/>
            <person name="Muszewska A."/>
            <person name="Grynberg M."/>
            <person name="Mandel M.A."/>
            <person name="Kellner E.M."/>
            <person name="Barker B.M."/>
            <person name="Galgiani J.N."/>
            <person name="Orbach M.J."/>
            <person name="Kirkland T.N."/>
            <person name="Cole G.T."/>
            <person name="Henn M.R."/>
            <person name="Birren B.W."/>
            <person name="Taylor J.W."/>
        </authorList>
    </citation>
    <scope>NUCLEOTIDE SEQUENCE [LARGE SCALE GENOMIC DNA]</scope>
    <source>
        <strain evidence="3">RMSCC 3488</strain>
    </source>
</reference>
<accession>A0A0J6F2A3</accession>
<dbReference type="SUPFAM" id="SSF56112">
    <property type="entry name" value="Protein kinase-like (PK-like)"/>
    <property type="match status" value="1"/>
</dbReference>
<dbReference type="PANTHER" id="PTHR36091:SF2">
    <property type="entry name" value="AMINOGLYCOSIDE PHOSPHOTRANSFERASE DOMAIN-CONTAINING PROTEIN"/>
    <property type="match status" value="1"/>
</dbReference>
<dbReference type="AlphaFoldDB" id="A0A0J6F2A3"/>
<dbReference type="Proteomes" id="UP000054567">
    <property type="component" value="Unassembled WGS sequence"/>
</dbReference>
<evidence type="ECO:0000259" key="1">
    <source>
        <dbReference type="Pfam" id="PF01636"/>
    </source>
</evidence>
<dbReference type="InterPro" id="IPR002575">
    <property type="entry name" value="Aminoglycoside_PTrfase"/>
</dbReference>
<proteinExistence type="predicted"/>
<dbReference type="Pfam" id="PF01636">
    <property type="entry name" value="APH"/>
    <property type="match status" value="1"/>
</dbReference>
<reference evidence="3" key="3">
    <citation type="journal article" date="2010" name="Genome Res.">
        <title>Population genomic sequencing of Coccidioides fungi reveals recent hybridization and transposon control.</title>
        <authorList>
            <person name="Neafsey D.E."/>
            <person name="Barker B.M."/>
            <person name="Sharpton T.J."/>
            <person name="Stajich J.E."/>
            <person name="Park D.J."/>
            <person name="Whiston E."/>
            <person name="Hung C.-Y."/>
            <person name="McMahan C."/>
            <person name="White J."/>
            <person name="Sykes S."/>
            <person name="Heiman D."/>
            <person name="Young S."/>
            <person name="Zeng Q."/>
            <person name="Abouelleil A."/>
            <person name="Aftuck L."/>
            <person name="Bessette D."/>
            <person name="Brown A."/>
            <person name="FitzGerald M."/>
            <person name="Lui A."/>
            <person name="Macdonald J.P."/>
            <person name="Priest M."/>
            <person name="Orbach M.J."/>
            <person name="Galgiani J.N."/>
            <person name="Kirkland T.N."/>
            <person name="Cole G.T."/>
            <person name="Birren B.W."/>
            <person name="Henn M.R."/>
            <person name="Taylor J.W."/>
            <person name="Rounsley S.D."/>
        </authorList>
    </citation>
    <scope>NUCLEOTIDE SEQUENCE [LARGE SCALE GENOMIC DNA]</scope>
    <source>
        <strain evidence="3">RMSCC 3488</strain>
    </source>
</reference>
<sequence>MSWPFDLNSKAPRHHIGWHSKAMTTRGPLLHTRRLRFVNRNFHRLFSLRCAGETRPSQVAAEEGMGNKDDLFEYTSGRWIYNERRRLAERHLVFNVDELKKAAATAVGRPVSEIRSIRKLAEGGFNRVFDISMKDGLSLLARLPYPSTMPRRLAIASEVATLAFVRACGIPAPRVLGYSAHDNPVGVEYILMEKLPGRPIGDAWFSLPEKDRLKVLHEIVTLEAKLFANSLPASGSIYFAHDLPPGTPNVPLSDSEGLCIGPYANLRWWFNERASLDIDRGPHNDPCLVLQAPAEKELAWIRTYGKPRFPFQRAYGETLDYKKQDPDEHSNSLLEYLQLAPYLAPTCPKLNLPILRHPDLQPNNIFISEDFKITGLIDWQHSLVLPMFLAAGIPRSFQNYGDEQSMYFIPPQLPKDLGSMDADEHAIACEQFRRRHVHFFYLGFTQKLNEPHSEALEQEFGLLRRRIFDNAGSPWEGLNTPLQVDIAQVSQNWSKIAAVRSDGSLPACPVVISEQDAQKRAALDDSLRDVDTELEQIHGFLGVGSDRWTSHELFEQAKERARSIKAEGLAAVDDDPWLRRMTEQHWPFDDYNEDE</sequence>
<dbReference type="InterPro" id="IPR051035">
    <property type="entry name" value="Mito_inheritance_9"/>
</dbReference>
<dbReference type="PANTHER" id="PTHR36091">
    <property type="entry name" value="ALTERED INHERITANCE OF MITOCHONDRIA PROTEIN 9, MITOCHONDRIAL"/>
    <property type="match status" value="1"/>
</dbReference>
<name>A0A0J6F2A3_COCPO</name>